<dbReference type="PANTHER" id="PTHR31168:SF21">
    <property type="entry name" value="EMB|CAB89385.1"/>
    <property type="match status" value="1"/>
</dbReference>
<feature type="transmembrane region" description="Helical" evidence="1">
    <location>
        <begin position="15"/>
        <end position="32"/>
    </location>
</feature>
<dbReference type="PANTHER" id="PTHR31168">
    <property type="entry name" value="OS02G0292800 PROTEIN"/>
    <property type="match status" value="1"/>
</dbReference>
<dbReference type="RefSeq" id="WP_093967902.1">
    <property type="nucleotide sequence ID" value="NZ_FXYE01000002.1"/>
</dbReference>
<evidence type="ECO:0000313" key="2">
    <source>
        <dbReference type="EMBL" id="SMX45482.1"/>
    </source>
</evidence>
<accession>A0A238KTK1</accession>
<dbReference type="OrthoDB" id="9806874at2"/>
<keyword evidence="1" id="KW-0812">Transmembrane</keyword>
<evidence type="ECO:0000313" key="3">
    <source>
        <dbReference type="Proteomes" id="UP000202922"/>
    </source>
</evidence>
<sequence length="233" mass="25528">MEILGRIALFGPFDILALAVWVLGWVVIGALIEGAPKKYPSVSSLMVEYRREWMQQLITRQPRIFDSNILSTLRQGTTFFASASMIAIGGGLALVGNTEHLLGVARDLNLDTAPAVVWEVKLLAVILFVTNAFLKFVWSHRLFGYCAVIMAAVPNDPDDPLANVRADQAAEININAARSFNRGMRSLYFSLGGLAWLLGPLALIIASIVTCLVLWRREFASDSRTALIGPTPK</sequence>
<dbReference type="Pfam" id="PF04654">
    <property type="entry name" value="DUF599"/>
    <property type="match status" value="1"/>
</dbReference>
<feature type="transmembrane region" description="Helical" evidence="1">
    <location>
        <begin position="115"/>
        <end position="134"/>
    </location>
</feature>
<dbReference type="AlphaFoldDB" id="A0A238KTK1"/>
<evidence type="ECO:0000256" key="1">
    <source>
        <dbReference type="SAM" id="Phobius"/>
    </source>
</evidence>
<keyword evidence="1" id="KW-0472">Membrane</keyword>
<keyword evidence="1" id="KW-1133">Transmembrane helix</keyword>
<feature type="transmembrane region" description="Helical" evidence="1">
    <location>
        <begin position="187"/>
        <end position="215"/>
    </location>
</feature>
<protein>
    <recommendedName>
        <fullName evidence="4">DUF599 domain-containing protein</fullName>
    </recommendedName>
</protein>
<organism evidence="2 3">
    <name type="scientific">Actibacterium lipolyticum</name>
    <dbReference type="NCBI Taxonomy" id="1524263"/>
    <lineage>
        <taxon>Bacteria</taxon>
        <taxon>Pseudomonadati</taxon>
        <taxon>Pseudomonadota</taxon>
        <taxon>Alphaproteobacteria</taxon>
        <taxon>Rhodobacterales</taxon>
        <taxon>Roseobacteraceae</taxon>
        <taxon>Actibacterium</taxon>
    </lineage>
</organism>
<name>A0A238KTK1_9RHOB</name>
<keyword evidence="3" id="KW-1185">Reference proteome</keyword>
<evidence type="ECO:0008006" key="4">
    <source>
        <dbReference type="Google" id="ProtNLM"/>
    </source>
</evidence>
<dbReference type="InterPro" id="IPR006747">
    <property type="entry name" value="DUF599"/>
</dbReference>
<feature type="transmembrane region" description="Helical" evidence="1">
    <location>
        <begin position="77"/>
        <end position="95"/>
    </location>
</feature>
<gene>
    <name evidence="2" type="ORF">COL8621_02808</name>
</gene>
<proteinExistence type="predicted"/>
<dbReference type="EMBL" id="FXYE01000002">
    <property type="protein sequence ID" value="SMX45482.1"/>
    <property type="molecule type" value="Genomic_DNA"/>
</dbReference>
<dbReference type="Proteomes" id="UP000202922">
    <property type="component" value="Unassembled WGS sequence"/>
</dbReference>
<reference evidence="3" key="1">
    <citation type="submission" date="2017-05" db="EMBL/GenBank/DDBJ databases">
        <authorList>
            <person name="Rodrigo-Torres L."/>
            <person name="Arahal R. D."/>
            <person name="Lucena T."/>
        </authorList>
    </citation>
    <scope>NUCLEOTIDE SEQUENCE [LARGE SCALE GENOMIC DNA]</scope>
    <source>
        <strain evidence="3">CECT 8621</strain>
    </source>
</reference>